<accession>A0A369JWV9</accession>
<keyword evidence="1" id="KW-0472">Membrane</keyword>
<evidence type="ECO:0000313" key="2">
    <source>
        <dbReference type="EMBL" id="RDB25812.1"/>
    </source>
</evidence>
<keyword evidence="1" id="KW-1133">Transmembrane helix</keyword>
<dbReference type="InterPro" id="IPR033579">
    <property type="entry name" value="TMEM128"/>
</dbReference>
<protein>
    <submittedName>
        <fullName evidence="2">Uncharacterized protein</fullName>
    </submittedName>
</protein>
<feature type="transmembrane region" description="Helical" evidence="1">
    <location>
        <begin position="89"/>
        <end position="111"/>
    </location>
</feature>
<dbReference type="InParanoid" id="A0A369JWV9"/>
<comment type="caution">
    <text evidence="2">The sequence shown here is derived from an EMBL/GenBank/DDBJ whole genome shotgun (WGS) entry which is preliminary data.</text>
</comment>
<sequence>MSVRPTTIQHTLRQLKLVVPGGAITYYLGTLQEFWRITQGAEGSWARTAALGALGHGLVTIALFIYILLTPWIKGVEPNYRSWRESGVLSSVIPILTMSIVVGALLLVFTLGQWSSLGYVQGIIGASLLRLSFHETLDESVCYQPPQSMF</sequence>
<keyword evidence="3" id="KW-1185">Reference proteome</keyword>
<organism evidence="2 3">
    <name type="scientific">Hypsizygus marmoreus</name>
    <name type="common">White beech mushroom</name>
    <name type="synonym">Agaricus marmoreus</name>
    <dbReference type="NCBI Taxonomy" id="39966"/>
    <lineage>
        <taxon>Eukaryota</taxon>
        <taxon>Fungi</taxon>
        <taxon>Dikarya</taxon>
        <taxon>Basidiomycota</taxon>
        <taxon>Agaricomycotina</taxon>
        <taxon>Agaricomycetes</taxon>
        <taxon>Agaricomycetidae</taxon>
        <taxon>Agaricales</taxon>
        <taxon>Tricholomatineae</taxon>
        <taxon>Lyophyllaceae</taxon>
        <taxon>Hypsizygus</taxon>
    </lineage>
</organism>
<dbReference type="OrthoDB" id="3187264at2759"/>
<dbReference type="AlphaFoldDB" id="A0A369JWV9"/>
<reference evidence="2" key="1">
    <citation type="submission" date="2018-04" db="EMBL/GenBank/DDBJ databases">
        <title>Whole genome sequencing of Hypsizygus marmoreus.</title>
        <authorList>
            <person name="Choi I.-G."/>
            <person name="Min B."/>
            <person name="Kim J.-G."/>
            <person name="Kim S."/>
            <person name="Oh Y.-L."/>
            <person name="Kong W.-S."/>
            <person name="Park H."/>
            <person name="Jeong J."/>
            <person name="Song E.-S."/>
        </authorList>
    </citation>
    <scope>NUCLEOTIDE SEQUENCE [LARGE SCALE GENOMIC DNA]</scope>
    <source>
        <strain evidence="2">51987-8</strain>
    </source>
</reference>
<proteinExistence type="predicted"/>
<evidence type="ECO:0000313" key="3">
    <source>
        <dbReference type="Proteomes" id="UP000076154"/>
    </source>
</evidence>
<feature type="transmembrane region" description="Helical" evidence="1">
    <location>
        <begin position="49"/>
        <end position="69"/>
    </location>
</feature>
<keyword evidence="1" id="KW-0812">Transmembrane</keyword>
<dbReference type="Pfam" id="PF20479">
    <property type="entry name" value="TMEM128"/>
    <property type="match status" value="1"/>
</dbReference>
<gene>
    <name evidence="2" type="ORF">Hypma_006550</name>
</gene>
<dbReference type="Proteomes" id="UP000076154">
    <property type="component" value="Unassembled WGS sequence"/>
</dbReference>
<name>A0A369JWV9_HYPMA</name>
<dbReference type="EMBL" id="LUEZ02000040">
    <property type="protein sequence ID" value="RDB25812.1"/>
    <property type="molecule type" value="Genomic_DNA"/>
</dbReference>
<evidence type="ECO:0000256" key="1">
    <source>
        <dbReference type="SAM" id="Phobius"/>
    </source>
</evidence>